<reference evidence="2" key="1">
    <citation type="submission" date="2021-02" db="EMBL/GenBank/DDBJ databases">
        <authorList>
            <person name="Nowell W R."/>
        </authorList>
    </citation>
    <scope>NUCLEOTIDE SEQUENCE</scope>
</reference>
<keyword evidence="3" id="KW-1185">Reference proteome</keyword>
<evidence type="ECO:0000256" key="1">
    <source>
        <dbReference type="SAM" id="MobiDB-lite"/>
    </source>
</evidence>
<comment type="caution">
    <text evidence="2">The sequence shown here is derived from an EMBL/GenBank/DDBJ whole genome shotgun (WGS) entry which is preliminary data.</text>
</comment>
<evidence type="ECO:0000313" key="3">
    <source>
        <dbReference type="Proteomes" id="UP000663828"/>
    </source>
</evidence>
<feature type="region of interest" description="Disordered" evidence="1">
    <location>
        <begin position="10"/>
        <end position="34"/>
    </location>
</feature>
<dbReference type="Proteomes" id="UP000663828">
    <property type="component" value="Unassembled WGS sequence"/>
</dbReference>
<dbReference type="AlphaFoldDB" id="A0A816H0F3"/>
<proteinExistence type="predicted"/>
<name>A0A816H0F3_ADIRI</name>
<organism evidence="2 3">
    <name type="scientific">Adineta ricciae</name>
    <name type="common">Rotifer</name>
    <dbReference type="NCBI Taxonomy" id="249248"/>
    <lineage>
        <taxon>Eukaryota</taxon>
        <taxon>Metazoa</taxon>
        <taxon>Spiralia</taxon>
        <taxon>Gnathifera</taxon>
        <taxon>Rotifera</taxon>
        <taxon>Eurotatoria</taxon>
        <taxon>Bdelloidea</taxon>
        <taxon>Adinetida</taxon>
        <taxon>Adinetidae</taxon>
        <taxon>Adineta</taxon>
    </lineage>
</organism>
<dbReference type="EMBL" id="CAJNOR010015205">
    <property type="protein sequence ID" value="CAF1681583.1"/>
    <property type="molecule type" value="Genomic_DNA"/>
</dbReference>
<protein>
    <submittedName>
        <fullName evidence="2">Uncharacterized protein</fullName>
    </submittedName>
</protein>
<sequence>MGTPVTIQIAASSNYNDHDTQPTHRRQLNERRDHENALLYNYDGSQHTKYGTSSLA</sequence>
<accession>A0A816H0F3</accession>
<feature type="non-terminal residue" evidence="2">
    <location>
        <position position="1"/>
    </location>
</feature>
<feature type="compositionally biased region" description="Basic and acidic residues" evidence="1">
    <location>
        <begin position="16"/>
        <end position="34"/>
    </location>
</feature>
<evidence type="ECO:0000313" key="2">
    <source>
        <dbReference type="EMBL" id="CAF1681583.1"/>
    </source>
</evidence>
<gene>
    <name evidence="2" type="ORF">XAT740_LOCUS60673</name>
</gene>